<keyword evidence="2" id="KW-1185">Reference proteome</keyword>
<evidence type="ECO:0000313" key="1">
    <source>
        <dbReference type="EMBL" id="PSH57958.1"/>
    </source>
</evidence>
<dbReference type="EMBL" id="PGGN01000002">
    <property type="protein sequence ID" value="PSH57958.1"/>
    <property type="molecule type" value="Genomic_DNA"/>
</dbReference>
<protein>
    <submittedName>
        <fullName evidence="1">Uncharacterized protein</fullName>
    </submittedName>
</protein>
<comment type="caution">
    <text evidence="1">The sequence shown here is derived from an EMBL/GenBank/DDBJ whole genome shotgun (WGS) entry which is preliminary data.</text>
</comment>
<dbReference type="RefSeq" id="WP_106716399.1">
    <property type="nucleotide sequence ID" value="NZ_JACHXT010000001.1"/>
</dbReference>
<proteinExistence type="predicted"/>
<gene>
    <name evidence="1" type="ORF">CU100_09770</name>
</gene>
<name>A0A2P7AUR7_9HYPH</name>
<dbReference type="AlphaFoldDB" id="A0A2P7AUR7"/>
<organism evidence="1 2">
    <name type="scientific">Phyllobacterium endophyticum</name>
    <dbReference type="NCBI Taxonomy" id="1149773"/>
    <lineage>
        <taxon>Bacteria</taxon>
        <taxon>Pseudomonadati</taxon>
        <taxon>Pseudomonadota</taxon>
        <taxon>Alphaproteobacteria</taxon>
        <taxon>Hyphomicrobiales</taxon>
        <taxon>Phyllobacteriaceae</taxon>
        <taxon>Phyllobacterium</taxon>
    </lineage>
</organism>
<dbReference type="Proteomes" id="UP000241158">
    <property type="component" value="Unassembled WGS sequence"/>
</dbReference>
<sequence length="147" mass="16156">MTRRLLLSAGVFNLSREGFDVLTANDAQLLFSSDRGTPARFVRGQYAGSVGSGGDDDDHTVFFGKTFSVVPFVITSLYGGAGTSRPGNFVPQKGFGGSHQPYGDFAFSFTRFDVDVYVDHMYLQMTSLSSAFDYAVDYLVFDYRLGF</sequence>
<evidence type="ECO:0000313" key="2">
    <source>
        <dbReference type="Proteomes" id="UP000241158"/>
    </source>
</evidence>
<reference evidence="2" key="1">
    <citation type="submission" date="2017-11" db="EMBL/GenBank/DDBJ databases">
        <authorList>
            <person name="Kuznetsova I."/>
            <person name="Sazanova A."/>
            <person name="Chirak E."/>
            <person name="Safronova V."/>
            <person name="Willems A."/>
        </authorList>
    </citation>
    <scope>NUCLEOTIDE SEQUENCE [LARGE SCALE GENOMIC DNA]</scope>
    <source>
        <strain evidence="2">PEPV15</strain>
    </source>
</reference>
<accession>A0A2P7AUR7</accession>